<dbReference type="Proteomes" id="UP000036356">
    <property type="component" value="Unassembled WGS sequence"/>
</dbReference>
<dbReference type="PROSITE" id="PS51831">
    <property type="entry name" value="HD"/>
    <property type="match status" value="1"/>
</dbReference>
<evidence type="ECO:0000313" key="5">
    <source>
        <dbReference type="Proteomes" id="UP000036356"/>
    </source>
</evidence>
<feature type="transmembrane region" description="Helical" evidence="2">
    <location>
        <begin position="281"/>
        <end position="302"/>
    </location>
</feature>
<dbReference type="Pfam" id="PF07698">
    <property type="entry name" value="7TM-7TMR_HD"/>
    <property type="match status" value="1"/>
</dbReference>
<dbReference type="PANTHER" id="PTHR36442">
    <property type="entry name" value="CYCLIC-DI-AMP PHOSPHODIESTERASE PGPH"/>
    <property type="match status" value="1"/>
</dbReference>
<reference evidence="4 5" key="1">
    <citation type="submission" date="2015-06" db="EMBL/GenBank/DDBJ databases">
        <title>Draft genome of the moderately acidophilic sulfate reducer Candidatus Desulfosporosinus acididurans strain M1.</title>
        <authorList>
            <person name="Poehlein A."/>
            <person name="Petzsch P."/>
            <person name="Johnson B.D."/>
            <person name="Schloemann M."/>
            <person name="Daniel R."/>
            <person name="Muehling M."/>
        </authorList>
    </citation>
    <scope>NUCLEOTIDE SEQUENCE [LARGE SCALE GENOMIC DNA]</scope>
    <source>
        <strain evidence="4 5">M1</strain>
    </source>
</reference>
<keyword evidence="2" id="KW-0812">Transmembrane</keyword>
<dbReference type="RefSeq" id="WP_200903117.1">
    <property type="nucleotide sequence ID" value="NZ_LDZY01000006.1"/>
</dbReference>
<protein>
    <submittedName>
        <fullName evidence="4">Ribonuclease Y</fullName>
    </submittedName>
</protein>
<dbReference type="PANTHER" id="PTHR36442:SF1">
    <property type="entry name" value="CYCLIC-DI-AMP PHOSPHODIESTERASE PGPH"/>
    <property type="match status" value="1"/>
</dbReference>
<feature type="transmembrane region" description="Helical" evidence="2">
    <location>
        <begin position="366"/>
        <end position="382"/>
    </location>
</feature>
<name>A0A0J1FRR1_9FIRM</name>
<dbReference type="SMART" id="SM00471">
    <property type="entry name" value="HDc"/>
    <property type="match status" value="1"/>
</dbReference>
<feature type="transmembrane region" description="Helical" evidence="2">
    <location>
        <begin position="343"/>
        <end position="361"/>
    </location>
</feature>
<dbReference type="AlphaFoldDB" id="A0A0J1FRR1"/>
<feature type="transmembrane region" description="Helical" evidence="2">
    <location>
        <begin position="444"/>
        <end position="472"/>
    </location>
</feature>
<keyword evidence="2" id="KW-0472">Membrane</keyword>
<dbReference type="Pfam" id="PF01966">
    <property type="entry name" value="HD"/>
    <property type="match status" value="1"/>
</dbReference>
<comment type="caution">
    <text evidence="4">The sequence shown here is derived from an EMBL/GenBank/DDBJ whole genome shotgun (WGS) entry which is preliminary data.</text>
</comment>
<dbReference type="CDD" id="cd00077">
    <property type="entry name" value="HDc"/>
    <property type="match status" value="1"/>
</dbReference>
<dbReference type="STRING" id="476652.DEAC_c20260"/>
<dbReference type="PATRIC" id="fig|476652.3.peg.2097"/>
<keyword evidence="2" id="KW-1133">Transmembrane helix</keyword>
<evidence type="ECO:0000259" key="3">
    <source>
        <dbReference type="PROSITE" id="PS51831"/>
    </source>
</evidence>
<evidence type="ECO:0000256" key="1">
    <source>
        <dbReference type="SAM" id="MobiDB-lite"/>
    </source>
</evidence>
<feature type="compositionally biased region" description="Basic and acidic residues" evidence="1">
    <location>
        <begin position="709"/>
        <end position="722"/>
    </location>
</feature>
<dbReference type="NCBIfam" id="TIGR00277">
    <property type="entry name" value="HDIG"/>
    <property type="match status" value="1"/>
</dbReference>
<dbReference type="InterPro" id="IPR011621">
    <property type="entry name" value="Metal-dep_PHydrolase_7TM_intra"/>
</dbReference>
<gene>
    <name evidence="4" type="primary">rny_4</name>
    <name evidence="4" type="ORF">DEAC_c20260</name>
</gene>
<feature type="compositionally biased region" description="Polar residues" evidence="1">
    <location>
        <begin position="756"/>
        <end position="773"/>
    </location>
</feature>
<dbReference type="SUPFAM" id="SSF109604">
    <property type="entry name" value="HD-domain/PDEase-like"/>
    <property type="match status" value="1"/>
</dbReference>
<dbReference type="InterPro" id="IPR006675">
    <property type="entry name" value="HDIG_dom"/>
</dbReference>
<proteinExistence type="predicted"/>
<dbReference type="Gene3D" id="1.10.3210.10">
    <property type="entry name" value="Hypothetical protein af1432"/>
    <property type="match status" value="1"/>
</dbReference>
<feature type="region of interest" description="Disordered" evidence="1">
    <location>
        <begin position="709"/>
        <end position="773"/>
    </location>
</feature>
<feature type="compositionally biased region" description="Basic and acidic residues" evidence="1">
    <location>
        <begin position="740"/>
        <end position="755"/>
    </location>
</feature>
<accession>A0A0J1FRR1</accession>
<feature type="transmembrane region" description="Helical" evidence="2">
    <location>
        <begin position="388"/>
        <end position="409"/>
    </location>
</feature>
<organism evidence="4 5">
    <name type="scientific">Desulfosporosinus acididurans</name>
    <dbReference type="NCBI Taxonomy" id="476652"/>
    <lineage>
        <taxon>Bacteria</taxon>
        <taxon>Bacillati</taxon>
        <taxon>Bacillota</taxon>
        <taxon>Clostridia</taxon>
        <taxon>Eubacteriales</taxon>
        <taxon>Desulfitobacteriaceae</taxon>
        <taxon>Desulfosporosinus</taxon>
    </lineage>
</organism>
<dbReference type="InterPro" id="IPR011624">
    <property type="entry name" value="Metal-dep_PHydrolase_7TM_extra"/>
</dbReference>
<keyword evidence="5" id="KW-1185">Reference proteome</keyword>
<dbReference type="InterPro" id="IPR003607">
    <property type="entry name" value="HD/PDEase_dom"/>
</dbReference>
<feature type="domain" description="HD" evidence="3">
    <location>
        <begin position="505"/>
        <end position="647"/>
    </location>
</feature>
<sequence length="773" mass="84566">MKIKRFKKTWGEISKRLDWFRHHTFWLRAIIAVMYFLVFTVLLSSNLFVSKLHLEVGEPSPQLIVAPWTKDIEDTDKYTQDQDAAANAVQPVYKPDEDFFNSLTRDLGDDFTALHNAAAVTGDDSTRVAKLKQTQPFNTLSQGILLSLLKTSSDALDTEEQVGGDLILTRARNVVTGARTDADVAPLRERTKSDIDQSALHDDAKAFFKAFIDQELTRPTLVVDGQTTQKLRNAARASVKREITQYKANQKIVGPGDIVTKDIYNVLSQYGLINSRNTWEAVAGIALLVIFGLGTIIGYLYQYKRDVLRLTNRLVLIGLTMVLVLVMGRGVVSINLGGSDFNVMAGILIPVAWATMSVAILIDADVALLVSVVLAVFVTILVDPTLSTAIGLQMGLVALFGGVVGVYSVSHLSQRSDLARAGLFVSAANALMVSSIALTTGSSLAVWIVGLILGIVNGLASSFLTVGALHWFESGFHITSSVRLLELSNPNRPLLKRLLMEAPGTYHHSILVGNLAEAAAEAVNADATLVRVAALYHDIGKLKRPYFFIENQFTQDNPHDKIAPTLSALIIISHIKDGLELAKENKLPQQIQDIIAQHHGDGLVSFFYHKALEEKDDVPEEAFHYEGPRPQTKESALVSLADTIEAAVRSMKHPTPGRVEGFVRKIIKEKLNDGQLDQCDLTFQDLDRIAMAFVRVLSGIFHSRVEYPELPSGKDHSSKKLVTDASKAAGKGNEDGVSPEPHESSEKTAAKDKAGSEQQTEQQATPEHPGQNS</sequence>
<feature type="transmembrane region" description="Helical" evidence="2">
    <location>
        <begin position="25"/>
        <end position="49"/>
    </location>
</feature>
<dbReference type="Pfam" id="PF07697">
    <property type="entry name" value="7TMR-HDED"/>
    <property type="match status" value="1"/>
</dbReference>
<feature type="transmembrane region" description="Helical" evidence="2">
    <location>
        <begin position="314"/>
        <end position="337"/>
    </location>
</feature>
<dbReference type="InterPro" id="IPR052722">
    <property type="entry name" value="PgpH_phosphodiesterase"/>
</dbReference>
<evidence type="ECO:0000256" key="2">
    <source>
        <dbReference type="SAM" id="Phobius"/>
    </source>
</evidence>
<evidence type="ECO:0000313" key="4">
    <source>
        <dbReference type="EMBL" id="KLU65987.1"/>
    </source>
</evidence>
<dbReference type="InterPro" id="IPR006674">
    <property type="entry name" value="HD_domain"/>
</dbReference>
<dbReference type="EMBL" id="LDZY01000006">
    <property type="protein sequence ID" value="KLU65987.1"/>
    <property type="molecule type" value="Genomic_DNA"/>
</dbReference>